<keyword evidence="2" id="KW-0328">Glycosyltransferase</keyword>
<comment type="caution">
    <text evidence="2">The sequence shown here is derived from an EMBL/GenBank/DDBJ whole genome shotgun (WGS) entry which is preliminary data.</text>
</comment>
<proteinExistence type="predicted"/>
<keyword evidence="3" id="KW-1185">Reference proteome</keyword>
<dbReference type="Gene3D" id="3.90.550.10">
    <property type="entry name" value="Spore Coat Polysaccharide Biosynthesis Protein SpsA, Chain A"/>
    <property type="match status" value="1"/>
</dbReference>
<dbReference type="Pfam" id="PF00535">
    <property type="entry name" value="Glycos_transf_2"/>
    <property type="match status" value="1"/>
</dbReference>
<dbReference type="EMBL" id="JAVRHQ010000029">
    <property type="protein sequence ID" value="MDT0644586.1"/>
    <property type="molecule type" value="Genomic_DNA"/>
</dbReference>
<reference evidence="2 3" key="1">
    <citation type="submission" date="2023-09" db="EMBL/GenBank/DDBJ databases">
        <authorList>
            <person name="Rey-Velasco X."/>
        </authorList>
    </citation>
    <scope>NUCLEOTIDE SEQUENCE [LARGE SCALE GENOMIC DNA]</scope>
    <source>
        <strain evidence="2 3">F363</strain>
    </source>
</reference>
<evidence type="ECO:0000313" key="2">
    <source>
        <dbReference type="EMBL" id="MDT0644586.1"/>
    </source>
</evidence>
<dbReference type="RefSeq" id="WP_311536203.1">
    <property type="nucleotide sequence ID" value="NZ_JAVRHQ010000029.1"/>
</dbReference>
<dbReference type="EC" id="2.4.-.-" evidence="2"/>
<dbReference type="PANTHER" id="PTHR43685">
    <property type="entry name" value="GLYCOSYLTRANSFERASE"/>
    <property type="match status" value="1"/>
</dbReference>
<dbReference type="PANTHER" id="PTHR43685:SF2">
    <property type="entry name" value="GLYCOSYLTRANSFERASE 2-LIKE DOMAIN-CONTAINING PROTEIN"/>
    <property type="match status" value="1"/>
</dbReference>
<evidence type="ECO:0000313" key="3">
    <source>
        <dbReference type="Proteomes" id="UP001262889"/>
    </source>
</evidence>
<feature type="domain" description="Glycosyltransferase 2-like" evidence="1">
    <location>
        <begin position="9"/>
        <end position="96"/>
    </location>
</feature>
<dbReference type="InterPro" id="IPR001173">
    <property type="entry name" value="Glyco_trans_2-like"/>
</dbReference>
<dbReference type="Proteomes" id="UP001262889">
    <property type="component" value="Unassembled WGS sequence"/>
</dbReference>
<accession>A0ABU3CE08</accession>
<organism evidence="2 3">
    <name type="scientific">Autumnicola tepida</name>
    <dbReference type="NCBI Taxonomy" id="3075595"/>
    <lineage>
        <taxon>Bacteria</taxon>
        <taxon>Pseudomonadati</taxon>
        <taxon>Bacteroidota</taxon>
        <taxon>Flavobacteriia</taxon>
        <taxon>Flavobacteriales</taxon>
        <taxon>Flavobacteriaceae</taxon>
        <taxon>Autumnicola</taxon>
    </lineage>
</organism>
<keyword evidence="2" id="KW-0808">Transferase</keyword>
<evidence type="ECO:0000259" key="1">
    <source>
        <dbReference type="Pfam" id="PF00535"/>
    </source>
</evidence>
<dbReference type="InterPro" id="IPR050834">
    <property type="entry name" value="Glycosyltransf_2"/>
</dbReference>
<name>A0ABU3CE08_9FLAO</name>
<protein>
    <submittedName>
        <fullName evidence="2">Glycosyltransferase</fullName>
        <ecNumber evidence="2">2.4.-.-</ecNumber>
    </submittedName>
</protein>
<dbReference type="GO" id="GO:0016757">
    <property type="term" value="F:glycosyltransferase activity"/>
    <property type="evidence" value="ECO:0007669"/>
    <property type="project" value="UniProtKB-KW"/>
</dbReference>
<dbReference type="InterPro" id="IPR029044">
    <property type="entry name" value="Nucleotide-diphossugar_trans"/>
</dbReference>
<sequence length="304" mass="34705">MKNSGFAAFIITYERTEILLKTISAIKNQTFPPAYLLIIDNSLSNYTEKALQEYISDSFEYYRVGYNSGPAGGANIGLEKLTNLGYDWIYWGDDNNPPRDLNVFQEMFEALQDFEAAKENPGILGGKGGDLNKLTGRLRSLSNKKLLEKKFAEVDVIPGGHTMIVNSRVIAAGCLPDEKLFFGFEEMDFCLKVKKAGFNLFVDSQTWLKIRRRDSHFEENYRWKDSGFGKKEAIKRDYYSSRNLLDIFYKNKMFPAFAILLLKCLGKSLLSFRFGWNYGKAMAKAQFSAVIHFFSGKFGKQVEL</sequence>
<gene>
    <name evidence="2" type="ORF">RM553_17225</name>
</gene>
<dbReference type="SUPFAM" id="SSF53448">
    <property type="entry name" value="Nucleotide-diphospho-sugar transferases"/>
    <property type="match status" value="1"/>
</dbReference>